<dbReference type="SMART" id="SM00849">
    <property type="entry name" value="Lactamase_B"/>
    <property type="match status" value="1"/>
</dbReference>
<dbReference type="RefSeq" id="WP_213526667.1">
    <property type="nucleotide sequence ID" value="NZ_BOVJ01000001.1"/>
</dbReference>
<evidence type="ECO:0000259" key="4">
    <source>
        <dbReference type="SMART" id="SM00849"/>
    </source>
</evidence>
<evidence type="ECO:0000256" key="2">
    <source>
        <dbReference type="ARBA" id="ARBA00034301"/>
    </source>
</evidence>
<dbReference type="Proteomes" id="UP000680304">
    <property type="component" value="Unassembled WGS sequence"/>
</dbReference>
<evidence type="ECO:0000313" key="5">
    <source>
        <dbReference type="EMBL" id="GIQ61444.1"/>
    </source>
</evidence>
<dbReference type="SUPFAM" id="SSF56281">
    <property type="entry name" value="Metallo-hydrolase/oxidoreductase"/>
    <property type="match status" value="1"/>
</dbReference>
<comment type="catalytic activity">
    <reaction evidence="3">
        <text>3',5'-cyclic UMP + H2O = UMP + H(+)</text>
        <dbReference type="Rhea" id="RHEA:70575"/>
        <dbReference type="ChEBI" id="CHEBI:15377"/>
        <dbReference type="ChEBI" id="CHEBI:15378"/>
        <dbReference type="ChEBI" id="CHEBI:57865"/>
        <dbReference type="ChEBI" id="CHEBI:184387"/>
    </reaction>
    <physiologicalReaction direction="left-to-right" evidence="3">
        <dbReference type="Rhea" id="RHEA:70576"/>
    </physiologicalReaction>
</comment>
<keyword evidence="6" id="KW-1185">Reference proteome</keyword>
<evidence type="ECO:0000256" key="3">
    <source>
        <dbReference type="ARBA" id="ARBA00048505"/>
    </source>
</evidence>
<name>A0ABQ4MZW6_9BACL</name>
<feature type="domain" description="Metallo-beta-lactamase" evidence="4">
    <location>
        <begin position="19"/>
        <end position="217"/>
    </location>
</feature>
<dbReference type="InterPro" id="IPR036866">
    <property type="entry name" value="RibonucZ/Hydroxyglut_hydro"/>
</dbReference>
<comment type="function">
    <text evidence="2">Counteracts the endogenous Pycsar antiviral defense system. Phosphodiesterase that enables metal-dependent hydrolysis of host cyclic nucleotide Pycsar defense signals such as cCMP and cUMP.</text>
</comment>
<keyword evidence="5" id="KW-0378">Hydrolase</keyword>
<proteinExistence type="predicted"/>
<dbReference type="GO" id="GO:0016787">
    <property type="term" value="F:hydrolase activity"/>
    <property type="evidence" value="ECO:0007669"/>
    <property type="project" value="UniProtKB-KW"/>
</dbReference>
<sequence>MAVHIQMIGTGSAFAKRYDNNNALIETGSRTLLLDCGITCPSALYRLGRHFGEIDAVLISHIHGDHVGGLEEYAYQMKYVYKRKPVLYVPAPLVAPLWEHTLKGGMESEEADSLTHYFDVYPLEEGEESELLPGLRVKPLRTRHVPGKISFSYVINGTFFYSADMRFDPDLLERLDREGIRTIFHDCQLHPPGEVHAALPELLTLPERLQEKIWLMHYGDDKEAFEGRTGRMRFVEPHVRYPI</sequence>
<accession>A0ABQ4MZW6</accession>
<evidence type="ECO:0000313" key="6">
    <source>
        <dbReference type="Proteomes" id="UP000680304"/>
    </source>
</evidence>
<comment type="caution">
    <text evidence="5">The sequence shown here is derived from an EMBL/GenBank/DDBJ whole genome shotgun (WGS) entry which is preliminary data.</text>
</comment>
<comment type="catalytic activity">
    <reaction evidence="1">
        <text>3',5'-cyclic CMP + H2O = CMP + H(+)</text>
        <dbReference type="Rhea" id="RHEA:72675"/>
        <dbReference type="ChEBI" id="CHEBI:15377"/>
        <dbReference type="ChEBI" id="CHEBI:15378"/>
        <dbReference type="ChEBI" id="CHEBI:58003"/>
        <dbReference type="ChEBI" id="CHEBI:60377"/>
    </reaction>
    <physiologicalReaction direction="left-to-right" evidence="1">
        <dbReference type="Rhea" id="RHEA:72676"/>
    </physiologicalReaction>
</comment>
<evidence type="ECO:0000256" key="1">
    <source>
        <dbReference type="ARBA" id="ARBA00034221"/>
    </source>
</evidence>
<protein>
    <submittedName>
        <fullName evidence="5">MBL fold hydrolase</fullName>
    </submittedName>
</protein>
<dbReference type="Pfam" id="PF23023">
    <property type="entry name" value="Anti-Pycsar_Apyc1"/>
    <property type="match status" value="1"/>
</dbReference>
<organism evidence="5 6">
    <name type="scientific">Paenibacillus cisolokensis</name>
    <dbReference type="NCBI Taxonomy" id="1658519"/>
    <lineage>
        <taxon>Bacteria</taxon>
        <taxon>Bacillati</taxon>
        <taxon>Bacillota</taxon>
        <taxon>Bacilli</taxon>
        <taxon>Bacillales</taxon>
        <taxon>Paenibacillaceae</taxon>
        <taxon>Paenibacillus</taxon>
    </lineage>
</organism>
<dbReference type="PANTHER" id="PTHR42663:SF6">
    <property type="entry name" value="HYDROLASE C777.06C-RELATED"/>
    <property type="match status" value="1"/>
</dbReference>
<reference evidence="5 6" key="1">
    <citation type="submission" date="2021-04" db="EMBL/GenBank/DDBJ databases">
        <title>Draft genome sequence of Paenibacillus cisolokensis, LC2-13A.</title>
        <authorList>
            <person name="Uke A."/>
            <person name="Chhe C."/>
            <person name="Baramee S."/>
            <person name="Kosugi A."/>
        </authorList>
    </citation>
    <scope>NUCLEOTIDE SEQUENCE [LARGE SCALE GENOMIC DNA]</scope>
    <source>
        <strain evidence="5 6">LC2-13A</strain>
    </source>
</reference>
<dbReference type="Gene3D" id="3.60.15.10">
    <property type="entry name" value="Ribonuclease Z/Hydroxyacylglutathione hydrolase-like"/>
    <property type="match status" value="1"/>
</dbReference>
<gene>
    <name evidence="5" type="ORF">PACILC2_00120</name>
</gene>
<dbReference type="EMBL" id="BOVJ01000001">
    <property type="protein sequence ID" value="GIQ61444.1"/>
    <property type="molecule type" value="Genomic_DNA"/>
</dbReference>
<dbReference type="PANTHER" id="PTHR42663">
    <property type="entry name" value="HYDROLASE C777.06C-RELATED-RELATED"/>
    <property type="match status" value="1"/>
</dbReference>
<dbReference type="InterPro" id="IPR001279">
    <property type="entry name" value="Metallo-B-lactamas"/>
</dbReference>